<dbReference type="STRING" id="34508.A0A4V6A397"/>
<feature type="compositionally biased region" description="Gly residues" evidence="1">
    <location>
        <begin position="45"/>
        <end position="57"/>
    </location>
</feature>
<dbReference type="AlphaFoldDB" id="A0A4V6A397"/>
<sequence>MSRLWRNVASRLLGNGHNQEDQEEAPEGGDCGGTPEEEGRRKSSGLGGGSNSGGGDDFGTISMIMGRNRRPTMGGGTLVGSAGFESSEEDGSTARLSRRSSVLIDLFSLFRRSSSIGTRNLVRPHGQRHGENDDEYDSDEEEPQVMSKEKLLEAIRQKKEIIGKLVRRGA</sequence>
<feature type="compositionally biased region" description="Acidic residues" evidence="1">
    <location>
        <begin position="132"/>
        <end position="143"/>
    </location>
</feature>
<name>A0A4V6A397_STECR</name>
<proteinExistence type="predicted"/>
<evidence type="ECO:0000313" key="2">
    <source>
        <dbReference type="EMBL" id="TKR82185.1"/>
    </source>
</evidence>
<comment type="caution">
    <text evidence="2">The sequence shown here is derived from an EMBL/GenBank/DDBJ whole genome shotgun (WGS) entry which is preliminary data.</text>
</comment>
<feature type="region of interest" description="Disordered" evidence="1">
    <location>
        <begin position="120"/>
        <end position="146"/>
    </location>
</feature>
<accession>A0A4V6A397</accession>
<organism evidence="2 3">
    <name type="scientific">Steinernema carpocapsae</name>
    <name type="common">Entomopathogenic nematode</name>
    <dbReference type="NCBI Taxonomy" id="34508"/>
    <lineage>
        <taxon>Eukaryota</taxon>
        <taxon>Metazoa</taxon>
        <taxon>Ecdysozoa</taxon>
        <taxon>Nematoda</taxon>
        <taxon>Chromadorea</taxon>
        <taxon>Rhabditida</taxon>
        <taxon>Tylenchina</taxon>
        <taxon>Panagrolaimomorpha</taxon>
        <taxon>Strongyloidoidea</taxon>
        <taxon>Steinernematidae</taxon>
        <taxon>Steinernema</taxon>
    </lineage>
</organism>
<gene>
    <name evidence="2" type="ORF">L596_015947</name>
</gene>
<reference evidence="2 3" key="2">
    <citation type="journal article" date="2019" name="G3 (Bethesda)">
        <title>Hybrid Assembly of the Genome of the Entomopathogenic Nematode Steinernema carpocapsae Identifies the X-Chromosome.</title>
        <authorList>
            <person name="Serra L."/>
            <person name="Macchietto M."/>
            <person name="Macias-Munoz A."/>
            <person name="McGill C.J."/>
            <person name="Rodriguez I.M."/>
            <person name="Rodriguez B."/>
            <person name="Murad R."/>
            <person name="Mortazavi A."/>
        </authorList>
    </citation>
    <scope>NUCLEOTIDE SEQUENCE [LARGE SCALE GENOMIC DNA]</scope>
    <source>
        <strain evidence="2 3">ALL</strain>
    </source>
</reference>
<dbReference type="Proteomes" id="UP000298663">
    <property type="component" value="Unassembled WGS sequence"/>
</dbReference>
<dbReference type="EMBL" id="AZBU02000004">
    <property type="protein sequence ID" value="TKR82185.1"/>
    <property type="molecule type" value="Genomic_DNA"/>
</dbReference>
<evidence type="ECO:0000256" key="1">
    <source>
        <dbReference type="SAM" id="MobiDB-lite"/>
    </source>
</evidence>
<feature type="region of interest" description="Disordered" evidence="1">
    <location>
        <begin position="1"/>
        <end position="96"/>
    </location>
</feature>
<evidence type="ECO:0000313" key="3">
    <source>
        <dbReference type="Proteomes" id="UP000298663"/>
    </source>
</evidence>
<keyword evidence="3" id="KW-1185">Reference proteome</keyword>
<protein>
    <submittedName>
        <fullName evidence="2">Uncharacterized protein</fullName>
    </submittedName>
</protein>
<reference evidence="2 3" key="1">
    <citation type="journal article" date="2015" name="Genome Biol.">
        <title>Comparative genomics of Steinernema reveals deeply conserved gene regulatory networks.</title>
        <authorList>
            <person name="Dillman A.R."/>
            <person name="Macchietto M."/>
            <person name="Porter C.F."/>
            <person name="Rogers A."/>
            <person name="Williams B."/>
            <person name="Antoshechkin I."/>
            <person name="Lee M.M."/>
            <person name="Goodwin Z."/>
            <person name="Lu X."/>
            <person name="Lewis E.E."/>
            <person name="Goodrich-Blair H."/>
            <person name="Stock S.P."/>
            <person name="Adams B.J."/>
            <person name="Sternberg P.W."/>
            <person name="Mortazavi A."/>
        </authorList>
    </citation>
    <scope>NUCLEOTIDE SEQUENCE [LARGE SCALE GENOMIC DNA]</scope>
    <source>
        <strain evidence="2 3">ALL</strain>
    </source>
</reference>